<dbReference type="RefSeq" id="WP_034221536.1">
    <property type="nucleotide sequence ID" value="NZ_AXCW01000005.1"/>
</dbReference>
<dbReference type="InterPro" id="IPR036249">
    <property type="entry name" value="Thioredoxin-like_sf"/>
</dbReference>
<dbReference type="Proteomes" id="UP000019753">
    <property type="component" value="Unassembled WGS sequence"/>
</dbReference>
<dbReference type="PANTHER" id="PTHR13887">
    <property type="entry name" value="GLUTATHIONE S-TRANSFERASE KAPPA"/>
    <property type="match status" value="1"/>
</dbReference>
<proteinExistence type="predicted"/>
<accession>A0A021VV76</accession>
<feature type="domain" description="DSBA-like thioredoxin" evidence="1">
    <location>
        <begin position="7"/>
        <end position="212"/>
    </location>
</feature>
<dbReference type="SUPFAM" id="SSF52833">
    <property type="entry name" value="Thioredoxin-like"/>
    <property type="match status" value="1"/>
</dbReference>
<evidence type="ECO:0000259" key="1">
    <source>
        <dbReference type="Pfam" id="PF01323"/>
    </source>
</evidence>
<dbReference type="Pfam" id="PF01323">
    <property type="entry name" value="DSBA"/>
    <property type="match status" value="1"/>
</dbReference>
<dbReference type="CDD" id="cd03024">
    <property type="entry name" value="DsbA_FrnE"/>
    <property type="match status" value="1"/>
</dbReference>
<comment type="caution">
    <text evidence="2">The sequence shown here is derived from an EMBL/GenBank/DDBJ whole genome shotgun (WGS) entry which is preliminary data.</text>
</comment>
<dbReference type="InterPro" id="IPR001853">
    <property type="entry name" value="DSBA-like_thioredoxin_dom"/>
</dbReference>
<protein>
    <submittedName>
        <fullName evidence="2">DSBA oxidoreductase</fullName>
    </submittedName>
</protein>
<dbReference type="Gene3D" id="3.40.30.10">
    <property type="entry name" value="Glutaredoxin"/>
    <property type="match status" value="1"/>
</dbReference>
<keyword evidence="3" id="KW-1185">Reference proteome</keyword>
<dbReference type="AlphaFoldDB" id="A0A021VV76"/>
<dbReference type="EMBL" id="AXCW01000005">
    <property type="protein sequence ID" value="EYR65066.1"/>
    <property type="molecule type" value="Genomic_DNA"/>
</dbReference>
<gene>
    <name evidence="2" type="ORF">N866_15205</name>
</gene>
<dbReference type="OrthoDB" id="9799122at2"/>
<evidence type="ECO:0000313" key="2">
    <source>
        <dbReference type="EMBL" id="EYR65066.1"/>
    </source>
</evidence>
<dbReference type="GO" id="GO:0016491">
    <property type="term" value="F:oxidoreductase activity"/>
    <property type="evidence" value="ECO:0007669"/>
    <property type="project" value="InterPro"/>
</dbReference>
<name>A0A021VV76_9CELL</name>
<sequence length="228" mass="24614">MSAAIIVDVWSDVICPWCYIGKRRFERGLELYREQGGTLDVQVTYHSFLLAPDTPVDFDGSVADFLAVHKGMPPEHVDRMLEQVTGIAAAEGLAYRFDTAQHTTTLTAHELLHHAAAHGLQNAMVERLFRAYFEEGRHVGRVEDLVELAAEVGLDPGETRAALTDGRHADAVEQDFAQARAYGISGVPFTVVDGRYGVSGAQEAEVFARALAQAAADHQAVPVGGSGA</sequence>
<reference evidence="2 3" key="1">
    <citation type="submission" date="2014-01" db="EMBL/GenBank/DDBJ databases">
        <title>Actinotalea ferrariae CF5-4.</title>
        <authorList>
            <person name="Chen F."/>
            <person name="Li Y."/>
            <person name="Wang G."/>
        </authorList>
    </citation>
    <scope>NUCLEOTIDE SEQUENCE [LARGE SCALE GENOMIC DNA]</scope>
    <source>
        <strain evidence="2 3">CF5-4</strain>
    </source>
</reference>
<dbReference type="PANTHER" id="PTHR13887:SF41">
    <property type="entry name" value="THIOREDOXIN SUPERFAMILY PROTEIN"/>
    <property type="match status" value="1"/>
</dbReference>
<organism evidence="2 3">
    <name type="scientific">Actinotalea ferrariae CF5-4</name>
    <dbReference type="NCBI Taxonomy" id="948458"/>
    <lineage>
        <taxon>Bacteria</taxon>
        <taxon>Bacillati</taxon>
        <taxon>Actinomycetota</taxon>
        <taxon>Actinomycetes</taxon>
        <taxon>Micrococcales</taxon>
        <taxon>Cellulomonadaceae</taxon>
        <taxon>Actinotalea</taxon>
    </lineage>
</organism>
<evidence type="ECO:0000313" key="3">
    <source>
        <dbReference type="Proteomes" id="UP000019753"/>
    </source>
</evidence>